<keyword evidence="2" id="KW-1185">Reference proteome</keyword>
<dbReference type="EMBL" id="JBHSBL010000005">
    <property type="protein sequence ID" value="MFC4064118.1"/>
    <property type="molecule type" value="Genomic_DNA"/>
</dbReference>
<reference evidence="2" key="1">
    <citation type="journal article" date="2019" name="Int. J. Syst. Evol. Microbiol.">
        <title>The Global Catalogue of Microorganisms (GCM) 10K type strain sequencing project: providing services to taxonomists for standard genome sequencing and annotation.</title>
        <authorList>
            <consortium name="The Broad Institute Genomics Platform"/>
            <consortium name="The Broad Institute Genome Sequencing Center for Infectious Disease"/>
            <person name="Wu L."/>
            <person name="Ma J."/>
        </authorList>
    </citation>
    <scope>NUCLEOTIDE SEQUENCE [LARGE SCALE GENOMIC DNA]</scope>
    <source>
        <strain evidence="2">TBRC 5832</strain>
    </source>
</reference>
<dbReference type="Proteomes" id="UP001595867">
    <property type="component" value="Unassembled WGS sequence"/>
</dbReference>
<name>A0ABV8IME5_9ACTN</name>
<gene>
    <name evidence="1" type="ORF">ACFO0C_04195</name>
</gene>
<organism evidence="1 2">
    <name type="scientific">Actinoplanes subglobosus</name>
    <dbReference type="NCBI Taxonomy" id="1547892"/>
    <lineage>
        <taxon>Bacteria</taxon>
        <taxon>Bacillati</taxon>
        <taxon>Actinomycetota</taxon>
        <taxon>Actinomycetes</taxon>
        <taxon>Micromonosporales</taxon>
        <taxon>Micromonosporaceae</taxon>
        <taxon>Actinoplanes</taxon>
    </lineage>
</organism>
<accession>A0ABV8IME5</accession>
<protein>
    <submittedName>
        <fullName evidence="1">Uncharacterized protein</fullName>
    </submittedName>
</protein>
<evidence type="ECO:0000313" key="1">
    <source>
        <dbReference type="EMBL" id="MFC4064118.1"/>
    </source>
</evidence>
<sequence>MVVNLTHSPTFGEASPAFFRTTMENLLSAAASAGVGHASPGAPAPTAAR</sequence>
<dbReference type="RefSeq" id="WP_378065574.1">
    <property type="nucleotide sequence ID" value="NZ_JBHSBL010000005.1"/>
</dbReference>
<proteinExistence type="predicted"/>
<evidence type="ECO:0000313" key="2">
    <source>
        <dbReference type="Proteomes" id="UP001595867"/>
    </source>
</evidence>
<comment type="caution">
    <text evidence="1">The sequence shown here is derived from an EMBL/GenBank/DDBJ whole genome shotgun (WGS) entry which is preliminary data.</text>
</comment>